<organism evidence="2 3">
    <name type="scientific">Oleiphilus messinensis</name>
    <dbReference type="NCBI Taxonomy" id="141451"/>
    <lineage>
        <taxon>Bacteria</taxon>
        <taxon>Pseudomonadati</taxon>
        <taxon>Pseudomonadota</taxon>
        <taxon>Gammaproteobacteria</taxon>
        <taxon>Oceanospirillales</taxon>
        <taxon>Oleiphilaceae</taxon>
        <taxon>Oleiphilus</taxon>
    </lineage>
</organism>
<feature type="transmembrane region" description="Helical" evidence="1">
    <location>
        <begin position="6"/>
        <end position="26"/>
    </location>
</feature>
<reference evidence="2 3" key="1">
    <citation type="submission" date="2017-05" db="EMBL/GenBank/DDBJ databases">
        <title>Genomic insights into alkan degradation activity of Oleiphilus messinensis.</title>
        <authorList>
            <person name="Kozyavkin S.A."/>
            <person name="Slesarev A.I."/>
            <person name="Golyshin P.N."/>
            <person name="Korzhenkov A."/>
            <person name="Golyshina O.N."/>
            <person name="Toshchakov S.V."/>
        </authorList>
    </citation>
    <scope>NUCLEOTIDE SEQUENCE [LARGE SCALE GENOMIC DNA]</scope>
    <source>
        <strain evidence="2 3">ME102</strain>
    </source>
</reference>
<evidence type="ECO:0000313" key="3">
    <source>
        <dbReference type="Proteomes" id="UP000196027"/>
    </source>
</evidence>
<keyword evidence="1" id="KW-0472">Membrane</keyword>
<sequence>MSYPVLSGIIFLVASIGLLWSAYLYLQTGRCFVRGRPFRGASFLLVALCFSGLSAYSALFAGEIYHYRKMSQERPVADVSIVALGRQQFELSLNYPDGLSEQFLIHGDLWQLDARMVTFKSIFYFFGWEPAFRFERLSGRYRSVHDERYKIRSVYSLVDNESEENTNRDGNHERSKWSLANSTLFSAFVDSRYGAGVYVPLAHQAVYSVYLTPAGLKVRAVNTEAEVALDNWSS</sequence>
<dbReference type="OrthoDB" id="9156649at2"/>
<proteinExistence type="predicted"/>
<keyword evidence="1" id="KW-0812">Transmembrane</keyword>
<dbReference type="AlphaFoldDB" id="A0A1Y0I9D2"/>
<dbReference type="Proteomes" id="UP000196027">
    <property type="component" value="Chromosome"/>
</dbReference>
<dbReference type="RefSeq" id="WP_087461998.1">
    <property type="nucleotide sequence ID" value="NZ_CP021425.1"/>
</dbReference>
<name>A0A1Y0I9D2_9GAMM</name>
<keyword evidence="3" id="KW-1185">Reference proteome</keyword>
<keyword evidence="1" id="KW-1133">Transmembrane helix</keyword>
<evidence type="ECO:0000256" key="1">
    <source>
        <dbReference type="SAM" id="Phobius"/>
    </source>
</evidence>
<gene>
    <name evidence="2" type="ORF">OLMES_3028</name>
</gene>
<protein>
    <submittedName>
        <fullName evidence="2">Cation/multidrug efflux pump</fullName>
    </submittedName>
</protein>
<feature type="transmembrane region" description="Helical" evidence="1">
    <location>
        <begin position="38"/>
        <end position="61"/>
    </location>
</feature>
<dbReference type="EMBL" id="CP021425">
    <property type="protein sequence ID" value="ARU57071.1"/>
    <property type="molecule type" value="Genomic_DNA"/>
</dbReference>
<dbReference type="KEGG" id="ome:OLMES_3028"/>
<evidence type="ECO:0000313" key="2">
    <source>
        <dbReference type="EMBL" id="ARU57071.1"/>
    </source>
</evidence>
<accession>A0A1Y0I9D2</accession>